<reference evidence="3" key="1">
    <citation type="journal article" date="2013" name="Science">
        <title>Comparative analysis of bat genomes provides insight into the evolution of flight and immunity.</title>
        <authorList>
            <person name="Zhang G."/>
            <person name="Cowled C."/>
            <person name="Shi Z."/>
            <person name="Huang Z."/>
            <person name="Bishop-Lilly K.A."/>
            <person name="Fang X."/>
            <person name="Wynne J.W."/>
            <person name="Xiong Z."/>
            <person name="Baker M.L."/>
            <person name="Zhao W."/>
            <person name="Tachedjian M."/>
            <person name="Zhu Y."/>
            <person name="Zhou P."/>
            <person name="Jiang X."/>
            <person name="Ng J."/>
            <person name="Yang L."/>
            <person name="Wu L."/>
            <person name="Xiao J."/>
            <person name="Feng Y."/>
            <person name="Chen Y."/>
            <person name="Sun X."/>
            <person name="Zhang Y."/>
            <person name="Marsh G.A."/>
            <person name="Crameri G."/>
            <person name="Broder C.C."/>
            <person name="Frey K.G."/>
            <person name="Wang L.F."/>
            <person name="Wang J."/>
        </authorList>
    </citation>
    <scope>NUCLEOTIDE SEQUENCE [LARGE SCALE GENOMIC DNA]</scope>
</reference>
<evidence type="ECO:0000256" key="1">
    <source>
        <dbReference type="SAM" id="MobiDB-lite"/>
    </source>
</evidence>
<feature type="region of interest" description="Disordered" evidence="1">
    <location>
        <begin position="1"/>
        <end position="28"/>
    </location>
</feature>
<organism evidence="2 3">
    <name type="scientific">Pteropus alecto</name>
    <name type="common">Black flying fox</name>
    <dbReference type="NCBI Taxonomy" id="9402"/>
    <lineage>
        <taxon>Eukaryota</taxon>
        <taxon>Metazoa</taxon>
        <taxon>Chordata</taxon>
        <taxon>Craniata</taxon>
        <taxon>Vertebrata</taxon>
        <taxon>Euteleostomi</taxon>
        <taxon>Mammalia</taxon>
        <taxon>Eutheria</taxon>
        <taxon>Laurasiatheria</taxon>
        <taxon>Chiroptera</taxon>
        <taxon>Yinpterochiroptera</taxon>
        <taxon>Pteropodoidea</taxon>
        <taxon>Pteropodidae</taxon>
        <taxon>Pteropodinae</taxon>
        <taxon>Pteropus</taxon>
    </lineage>
</organism>
<accession>L5KNA9</accession>
<keyword evidence="3" id="KW-1185">Reference proteome</keyword>
<evidence type="ECO:0000313" key="2">
    <source>
        <dbReference type="EMBL" id="ELK12316.1"/>
    </source>
</evidence>
<dbReference type="AlphaFoldDB" id="L5KNA9"/>
<proteinExistence type="predicted"/>
<name>L5KNA9_PTEAL</name>
<feature type="region of interest" description="Disordered" evidence="1">
    <location>
        <begin position="94"/>
        <end position="139"/>
    </location>
</feature>
<dbReference type="Proteomes" id="UP000010552">
    <property type="component" value="Unassembled WGS sequence"/>
</dbReference>
<sequence length="155" mass="16813">MNRREERQGLGLHAEVPGAMSQPETTHLRPTLTAAKQPQLWPLPLRPAAVPGPLSRRHASRVLTGASWLCPPVSPPAGLSCPAFQFIFSLPASHGSSQPGKLSRPTFSDPRGPLLWPSARLSRSQASQQSHQVDKTHALADDSWRPFDLTASSHP</sequence>
<evidence type="ECO:0000313" key="3">
    <source>
        <dbReference type="Proteomes" id="UP000010552"/>
    </source>
</evidence>
<gene>
    <name evidence="2" type="ORF">PAL_GLEAN10014654</name>
</gene>
<feature type="compositionally biased region" description="Low complexity" evidence="1">
    <location>
        <begin position="118"/>
        <end position="131"/>
    </location>
</feature>
<protein>
    <submittedName>
        <fullName evidence="2">Uncharacterized protein</fullName>
    </submittedName>
</protein>
<dbReference type="EMBL" id="KB030661">
    <property type="protein sequence ID" value="ELK12316.1"/>
    <property type="molecule type" value="Genomic_DNA"/>
</dbReference>
<dbReference type="InParanoid" id="L5KNA9"/>